<evidence type="ECO:0000256" key="2">
    <source>
        <dbReference type="ARBA" id="ARBA00007025"/>
    </source>
</evidence>
<dbReference type="EC" id="3.6.4.12" evidence="3"/>
<evidence type="ECO:0000256" key="9">
    <source>
        <dbReference type="ARBA" id="ARBA00023125"/>
    </source>
</evidence>
<sequence>QPRPEMSESQSPSVSKSSLNDLRQFRINKNAAAASASLGRTERVPGKKRIQVMADSDSDSADCQTPKKIKMQLTVKEKEERYMAAAKIMPHYDTMAIQDSLSRTNWDVAASIRYLKEHCKPKANGPLDKPKLKHSSSNGSSSKSSHGSKSNSNNYSDYENSDDDDVKQSKDQVYDSDDSDTEMATKMTGQRKKVFQFMNSATIVELQSVKTLSEKKANALIELRPFKDWADLRQKLEANKLSADLLNYAQDLINKQNTVANILSKCNGMVTRLEAAIANGSSIVEQPKILSTSMQLADYQLIGLNWLTVMHKQEMNGILADEMGLGKTIQIIAFLAYLKENGLSKGAHLVVVPSSTLDNWEAEMAKWCPSLIVEKYHGSQDERRRMRVRFAKDGFTGFDVLLTTYHIVGSTPEERKMFRVCKLHYVIFDEAHMLKNMTTQRYINLITINAEMRILLTGTPLQNNLLELISLLCFVMPKFFAKSIEDIKSLFVKKNKTDGDQEELSQFQETQVQRAKRIMKPFVLRRLKNDVLNNLPKKHSYVEKVPMSASQKQHYMDLVEYYSNNKGEVCSSSDRAGVTIMMEMRRMANHPLLMRHYFTDQQLRGFAKRLASSSSYKKTNEQYIFEELAVMSDFQVYQLCNKYELYDVKIPANLICDSGKFQFLDTLLPKLKSEGHRVLLFSQFTMMLDVVEEYLRIRNWGFCRLDGATAVKERQDLITDFNDDDKIFVFLLSTKAGGVGINLTAADTCIIHDIDFNPYNDKQAEDRCHRMGQQRPVTIYRLISESTIEEGILMAAEEKLKLEKDITSNEKGGEVHEQRCVVKLLTMALGLDKDEEERLNHSLNSSIGTPTK</sequence>
<evidence type="ECO:0000259" key="15">
    <source>
        <dbReference type="PROSITE" id="PS51194"/>
    </source>
</evidence>
<dbReference type="SMART" id="SM00490">
    <property type="entry name" value="HELICc"/>
    <property type="match status" value="1"/>
</dbReference>
<dbReference type="PANTHER" id="PTHR10799">
    <property type="entry name" value="SNF2/RAD54 HELICASE FAMILY"/>
    <property type="match status" value="1"/>
</dbReference>
<dbReference type="GO" id="GO:0005524">
    <property type="term" value="F:ATP binding"/>
    <property type="evidence" value="ECO:0007669"/>
    <property type="project" value="UniProtKB-KW"/>
</dbReference>
<reference evidence="16" key="1">
    <citation type="journal article" date="2021" name="Mol. Ecol. Resour.">
        <title>Phylogenomic analyses of the genus Drosophila reveals genomic signals of climate adaptation.</title>
        <authorList>
            <person name="Li F."/>
            <person name="Rane R.V."/>
            <person name="Luria V."/>
            <person name="Xiong Z."/>
            <person name="Chen J."/>
            <person name="Li Z."/>
            <person name="Catullo R.A."/>
            <person name="Griffin P.C."/>
            <person name="Schiffer M."/>
            <person name="Pearce S."/>
            <person name="Lee S.F."/>
            <person name="McElroy K."/>
            <person name="Stocker A."/>
            <person name="Shirriffs J."/>
            <person name="Cockerell F."/>
            <person name="Coppin C."/>
            <person name="Sgro C.M."/>
            <person name="Karger A."/>
            <person name="Cain J.W."/>
            <person name="Weber J.A."/>
            <person name="Santpere G."/>
            <person name="Kirschner M.W."/>
            <person name="Hoffmann A.A."/>
            <person name="Oakeshott J.G."/>
            <person name="Zhang G."/>
        </authorList>
    </citation>
    <scope>NUCLEOTIDE SEQUENCE</scope>
    <source>
        <strain evidence="16">BGI-SZ-2011g</strain>
    </source>
</reference>
<feature type="compositionally biased region" description="Low complexity" evidence="13">
    <location>
        <begin position="7"/>
        <end position="18"/>
    </location>
</feature>
<evidence type="ECO:0000256" key="13">
    <source>
        <dbReference type="SAM" id="MobiDB-lite"/>
    </source>
</evidence>
<dbReference type="InterPro" id="IPR027417">
    <property type="entry name" value="P-loop_NTPase"/>
</dbReference>
<comment type="caution">
    <text evidence="16">The sequence shown here is derived from an EMBL/GenBank/DDBJ whole genome shotgun (WGS) entry which is preliminary data.</text>
</comment>
<dbReference type="FunFam" id="3.40.50.300:FF:001629">
    <property type="entry name" value="Probable ATP-dependent helicase PF08_0048"/>
    <property type="match status" value="1"/>
</dbReference>
<dbReference type="GO" id="GO:0005634">
    <property type="term" value="C:nucleus"/>
    <property type="evidence" value="ECO:0007669"/>
    <property type="project" value="UniProtKB-SubCell"/>
</dbReference>
<feature type="domain" description="Helicase C-terminal" evidence="15">
    <location>
        <begin position="663"/>
        <end position="828"/>
    </location>
</feature>
<dbReference type="InterPro" id="IPR038718">
    <property type="entry name" value="SNF2-like_sf"/>
</dbReference>
<dbReference type="GO" id="GO:0003678">
    <property type="term" value="F:DNA helicase activity"/>
    <property type="evidence" value="ECO:0007669"/>
    <property type="project" value="UniProtKB-EC"/>
</dbReference>
<dbReference type="SUPFAM" id="SSF52540">
    <property type="entry name" value="P-loop containing nucleoside triphosphate hydrolases"/>
    <property type="match status" value="2"/>
</dbReference>
<feature type="domain" description="Helicase ATP-binding" evidence="14">
    <location>
        <begin position="308"/>
        <end position="478"/>
    </location>
</feature>
<keyword evidence="4" id="KW-0547">Nucleotide-binding</keyword>
<evidence type="ECO:0000256" key="12">
    <source>
        <dbReference type="ARBA" id="ARBA00069890"/>
    </source>
</evidence>
<dbReference type="InterPro" id="IPR000330">
    <property type="entry name" value="SNF2_N"/>
</dbReference>
<organism evidence="16 17">
    <name type="scientific">Drosophila rubida</name>
    <dbReference type="NCBI Taxonomy" id="30044"/>
    <lineage>
        <taxon>Eukaryota</taxon>
        <taxon>Metazoa</taxon>
        <taxon>Ecdysozoa</taxon>
        <taxon>Arthropoda</taxon>
        <taxon>Hexapoda</taxon>
        <taxon>Insecta</taxon>
        <taxon>Pterygota</taxon>
        <taxon>Neoptera</taxon>
        <taxon>Endopterygota</taxon>
        <taxon>Diptera</taxon>
        <taxon>Brachycera</taxon>
        <taxon>Muscomorpha</taxon>
        <taxon>Ephydroidea</taxon>
        <taxon>Drosophilidae</taxon>
        <taxon>Drosophila</taxon>
    </lineage>
</organism>
<evidence type="ECO:0000256" key="11">
    <source>
        <dbReference type="ARBA" id="ARBA00059294"/>
    </source>
</evidence>
<feature type="non-terminal residue" evidence="16">
    <location>
        <position position="852"/>
    </location>
</feature>
<feature type="region of interest" description="Disordered" evidence="13">
    <location>
        <begin position="120"/>
        <end position="185"/>
    </location>
</feature>
<dbReference type="Gene3D" id="3.40.50.10810">
    <property type="entry name" value="Tandem AAA-ATPase domain"/>
    <property type="match status" value="1"/>
</dbReference>
<comment type="function">
    <text evidence="11">DNA helicase that possesses intrinsic ATP-dependent nucleosome-remodeling activity and is both required for DNA repair and heterochromatin organization. Promotes DNA end resection of double-strand breaks (DSBs) following DNA damage: probably acts by weakening histone DNA interactions in nucleosomes flanking DSBs.</text>
</comment>
<proteinExistence type="inferred from homology"/>
<name>A0AAD4K808_9MUSC</name>
<keyword evidence="8" id="KW-0156">Chromatin regulator</keyword>
<dbReference type="Gene3D" id="3.40.50.300">
    <property type="entry name" value="P-loop containing nucleotide triphosphate hydrolases"/>
    <property type="match status" value="1"/>
</dbReference>
<dbReference type="PROSITE" id="PS51194">
    <property type="entry name" value="HELICASE_CTER"/>
    <property type="match status" value="1"/>
</dbReference>
<evidence type="ECO:0000256" key="7">
    <source>
        <dbReference type="ARBA" id="ARBA00022840"/>
    </source>
</evidence>
<dbReference type="GO" id="GO:0016787">
    <property type="term" value="F:hydrolase activity"/>
    <property type="evidence" value="ECO:0007669"/>
    <property type="project" value="UniProtKB-KW"/>
</dbReference>
<keyword evidence="10" id="KW-0539">Nucleus</keyword>
<keyword evidence="6" id="KW-0347">Helicase</keyword>
<evidence type="ECO:0000313" key="16">
    <source>
        <dbReference type="EMBL" id="KAH8377739.1"/>
    </source>
</evidence>
<dbReference type="InterPro" id="IPR014001">
    <property type="entry name" value="Helicase_ATP-bd"/>
</dbReference>
<feature type="compositionally biased region" description="Low complexity" evidence="13">
    <location>
        <begin position="135"/>
        <end position="158"/>
    </location>
</feature>
<dbReference type="SUPFAM" id="SSF81585">
    <property type="entry name" value="PsbU/PolX domain-like"/>
    <property type="match status" value="1"/>
</dbReference>
<keyword evidence="17" id="KW-1185">Reference proteome</keyword>
<dbReference type="Proteomes" id="UP001200034">
    <property type="component" value="Unassembled WGS sequence"/>
</dbReference>
<evidence type="ECO:0000313" key="17">
    <source>
        <dbReference type="Proteomes" id="UP001200034"/>
    </source>
</evidence>
<protein>
    <recommendedName>
        <fullName evidence="12">SWI/SNF-related matrix-associated actin-dependent regulator of chromatin subfamily A containing DEAD/H box 1 homolog</fullName>
        <ecNumber evidence="3">3.6.4.12</ecNumber>
    </recommendedName>
</protein>
<dbReference type="CDD" id="cd17998">
    <property type="entry name" value="DEXHc_SMARCAD1"/>
    <property type="match status" value="1"/>
</dbReference>
<dbReference type="EMBL" id="JAJJHW010001127">
    <property type="protein sequence ID" value="KAH8377739.1"/>
    <property type="molecule type" value="Genomic_DNA"/>
</dbReference>
<evidence type="ECO:0000256" key="10">
    <source>
        <dbReference type="ARBA" id="ARBA00023242"/>
    </source>
</evidence>
<dbReference type="GO" id="GO:0003677">
    <property type="term" value="F:DNA binding"/>
    <property type="evidence" value="ECO:0007669"/>
    <property type="project" value="UniProtKB-KW"/>
</dbReference>
<dbReference type="PROSITE" id="PS51192">
    <property type="entry name" value="HELICASE_ATP_BIND_1"/>
    <property type="match status" value="1"/>
</dbReference>
<dbReference type="AlphaFoldDB" id="A0AAD4K808"/>
<gene>
    <name evidence="16" type="ORF">KR093_006919</name>
</gene>
<dbReference type="Pfam" id="PF00176">
    <property type="entry name" value="SNF2-rel_dom"/>
    <property type="match status" value="1"/>
</dbReference>
<evidence type="ECO:0000256" key="3">
    <source>
        <dbReference type="ARBA" id="ARBA00012551"/>
    </source>
</evidence>
<evidence type="ECO:0000256" key="6">
    <source>
        <dbReference type="ARBA" id="ARBA00022806"/>
    </source>
</evidence>
<dbReference type="GO" id="GO:0006325">
    <property type="term" value="P:chromatin organization"/>
    <property type="evidence" value="ECO:0007669"/>
    <property type="project" value="UniProtKB-KW"/>
</dbReference>
<dbReference type="FunFam" id="3.40.50.10810:FF:000014">
    <property type="entry name" value="SWI/SNF-related matrix-associated actin-dependent regulator of chromatin subfamily A containing DEAD/H box 1"/>
    <property type="match status" value="1"/>
</dbReference>
<keyword evidence="9" id="KW-0238">DNA-binding</keyword>
<comment type="subcellular location">
    <subcellularLocation>
        <location evidence="1">Nucleus</location>
    </subcellularLocation>
</comment>
<evidence type="ECO:0000256" key="4">
    <source>
        <dbReference type="ARBA" id="ARBA00022741"/>
    </source>
</evidence>
<dbReference type="InterPro" id="IPR049730">
    <property type="entry name" value="SNF2/RAD54-like_C"/>
</dbReference>
<keyword evidence="7" id="KW-0067">ATP-binding</keyword>
<accession>A0AAD4K808</accession>
<evidence type="ECO:0000256" key="5">
    <source>
        <dbReference type="ARBA" id="ARBA00022801"/>
    </source>
</evidence>
<evidence type="ECO:0000256" key="8">
    <source>
        <dbReference type="ARBA" id="ARBA00022853"/>
    </source>
</evidence>
<comment type="similarity">
    <text evidence="2">Belongs to the SNF2/RAD54 helicase family.</text>
</comment>
<dbReference type="SMART" id="SM00487">
    <property type="entry name" value="DEXDc"/>
    <property type="match status" value="1"/>
</dbReference>
<keyword evidence="5" id="KW-0378">Hydrolase</keyword>
<dbReference type="GO" id="GO:0005694">
    <property type="term" value="C:chromosome"/>
    <property type="evidence" value="ECO:0007669"/>
    <property type="project" value="UniProtKB-ARBA"/>
</dbReference>
<dbReference type="CDD" id="cd18793">
    <property type="entry name" value="SF2_C_SNF"/>
    <property type="match status" value="1"/>
</dbReference>
<evidence type="ECO:0000256" key="1">
    <source>
        <dbReference type="ARBA" id="ARBA00004123"/>
    </source>
</evidence>
<evidence type="ECO:0000259" key="14">
    <source>
        <dbReference type="PROSITE" id="PS51192"/>
    </source>
</evidence>
<dbReference type="Pfam" id="PF00271">
    <property type="entry name" value="Helicase_C"/>
    <property type="match status" value="1"/>
</dbReference>
<feature type="region of interest" description="Disordered" evidence="13">
    <location>
        <begin position="1"/>
        <end position="65"/>
    </location>
</feature>
<dbReference type="InterPro" id="IPR001650">
    <property type="entry name" value="Helicase_C-like"/>
</dbReference>